<name>A0A450U2H3_9GAMM</name>
<evidence type="ECO:0000313" key="11">
    <source>
        <dbReference type="EMBL" id="VFJ77229.1"/>
    </source>
</evidence>
<comment type="catalytic activity">
    <reaction evidence="9">
        <text>N-terminal S-1,2-diacyl-sn-glyceryl-L-cysteinyl-[lipoprotein] + a glycerophospholipid = N-acyl-S-1,2-diacyl-sn-glyceryl-L-cysteinyl-[lipoprotein] + a 2-acyl-sn-glycero-3-phospholipid + H(+)</text>
        <dbReference type="Rhea" id="RHEA:48228"/>
        <dbReference type="Rhea" id="RHEA-COMP:14681"/>
        <dbReference type="Rhea" id="RHEA-COMP:14684"/>
        <dbReference type="ChEBI" id="CHEBI:15378"/>
        <dbReference type="ChEBI" id="CHEBI:136912"/>
        <dbReference type="ChEBI" id="CHEBI:140656"/>
        <dbReference type="ChEBI" id="CHEBI:140657"/>
        <dbReference type="ChEBI" id="CHEBI:140660"/>
        <dbReference type="EC" id="2.3.1.269"/>
    </reaction>
</comment>
<gene>
    <name evidence="9" type="primary">lnt</name>
    <name evidence="11" type="ORF">BECKFW1821C_GA0114237_11186</name>
</gene>
<dbReference type="GO" id="GO:0016410">
    <property type="term" value="F:N-acyltransferase activity"/>
    <property type="evidence" value="ECO:0007669"/>
    <property type="project" value="UniProtKB-UniRule"/>
</dbReference>
<accession>A0A450U2H3</accession>
<keyword evidence="11" id="KW-0449">Lipoprotein</keyword>
<keyword evidence="5 9" id="KW-0812">Transmembrane</keyword>
<feature type="transmembrane region" description="Helical" evidence="9">
    <location>
        <begin position="118"/>
        <end position="151"/>
    </location>
</feature>
<evidence type="ECO:0000256" key="3">
    <source>
        <dbReference type="ARBA" id="ARBA00022475"/>
    </source>
</evidence>
<dbReference type="EC" id="2.3.1.269" evidence="9"/>
<comment type="pathway">
    <text evidence="9">Protein modification; lipoprotein biosynthesis (N-acyl transfer).</text>
</comment>
<comment type="subcellular location">
    <subcellularLocation>
        <location evidence="1 9">Cell membrane</location>
        <topology evidence="1 9">Multi-pass membrane protein</topology>
    </subcellularLocation>
</comment>
<sequence>MFFPILFDSHGSLRRTEGHLSGWNLFISGGNKPDMITLKKWIGQHRRVTGDIVALMAGLLMPFGFAPFGWYVLTVVALALLFPVLISVSPARAFWRGWIFGLAMFGLGVFWIHESFKFAAVALPLAILSTGALIAFLATYPALFGSSMAFLSRKSMARRSSPSPTILPPWRSLPAGFLLLALPAGWILQEWVRGWFLGGFSWLEIGYAHMDSPLAGLAPLLGAYGVGWAAAVSAGIVLLAFRSGMRNGRSTVTTRVAGLSVLLALGGGIWGGSAWLDGMTWVRPIGAPIRVALIQGNVPQEEKWLPSRRGPTLYRYLSLTRQAKQSDLVIWPETALPGYYHEFKRFIAGLRGEFHAHGMDILLGAPVLEKESQRYFNSVVAITDVGEAFYHKRHLVPFGEYLPMAGILRGILDFLMIPMSDFSTGPPLQTPLHVAGQTIGVSVCYEASFGRDIIASLPQATLLVNVSNDAWFGDSSGPHQNLQMARMRARESGRYLLRGTNTGISAIIDPRGRIMGRAPQFREFALTGAVIGMSGATPYVRYGNRIVVSAVLIALIIGMSISRVVGNRVKVVYGGNDRV</sequence>
<dbReference type="PANTHER" id="PTHR38686:SF1">
    <property type="entry name" value="APOLIPOPROTEIN N-ACYLTRANSFERASE"/>
    <property type="match status" value="1"/>
</dbReference>
<keyword evidence="4 9" id="KW-0808">Transferase</keyword>
<feature type="domain" description="CN hydrolase" evidence="10">
    <location>
        <begin position="294"/>
        <end position="532"/>
    </location>
</feature>
<feature type="transmembrane region" description="Helical" evidence="9">
    <location>
        <begin position="221"/>
        <end position="241"/>
    </location>
</feature>
<dbReference type="NCBIfam" id="TIGR00546">
    <property type="entry name" value="lnt"/>
    <property type="match status" value="1"/>
</dbReference>
<dbReference type="CDD" id="cd07571">
    <property type="entry name" value="ALP_N-acyl_transferase"/>
    <property type="match status" value="1"/>
</dbReference>
<evidence type="ECO:0000256" key="6">
    <source>
        <dbReference type="ARBA" id="ARBA00022989"/>
    </source>
</evidence>
<dbReference type="UniPathway" id="UPA00666"/>
<dbReference type="InterPro" id="IPR045378">
    <property type="entry name" value="LNT_N"/>
</dbReference>
<evidence type="ECO:0000256" key="5">
    <source>
        <dbReference type="ARBA" id="ARBA00022692"/>
    </source>
</evidence>
<evidence type="ECO:0000256" key="2">
    <source>
        <dbReference type="ARBA" id="ARBA00010065"/>
    </source>
</evidence>
<dbReference type="SUPFAM" id="SSF56317">
    <property type="entry name" value="Carbon-nitrogen hydrolase"/>
    <property type="match status" value="1"/>
</dbReference>
<dbReference type="HAMAP" id="MF_01148">
    <property type="entry name" value="Lnt"/>
    <property type="match status" value="1"/>
</dbReference>
<dbReference type="InterPro" id="IPR003010">
    <property type="entry name" value="C-N_Hydrolase"/>
</dbReference>
<feature type="transmembrane region" description="Helical" evidence="9">
    <location>
        <begin position="93"/>
        <end position="112"/>
    </location>
</feature>
<feature type="transmembrane region" description="Helical" evidence="9">
    <location>
        <begin position="172"/>
        <end position="189"/>
    </location>
</feature>
<keyword evidence="6 9" id="KW-1133">Transmembrane helix</keyword>
<dbReference type="InterPro" id="IPR004563">
    <property type="entry name" value="Apolipo_AcylTrfase"/>
</dbReference>
<keyword evidence="3 9" id="KW-1003">Cell membrane</keyword>
<evidence type="ECO:0000259" key="10">
    <source>
        <dbReference type="PROSITE" id="PS50263"/>
    </source>
</evidence>
<evidence type="ECO:0000256" key="4">
    <source>
        <dbReference type="ARBA" id="ARBA00022679"/>
    </source>
</evidence>
<feature type="transmembrane region" description="Helical" evidence="9">
    <location>
        <begin position="68"/>
        <end position="86"/>
    </location>
</feature>
<dbReference type="Pfam" id="PF00795">
    <property type="entry name" value="CN_hydrolase"/>
    <property type="match status" value="1"/>
</dbReference>
<feature type="transmembrane region" description="Helical" evidence="9">
    <location>
        <begin position="546"/>
        <end position="565"/>
    </location>
</feature>
<dbReference type="Gene3D" id="3.60.110.10">
    <property type="entry name" value="Carbon-nitrogen hydrolase"/>
    <property type="match status" value="1"/>
</dbReference>
<dbReference type="PROSITE" id="PS50263">
    <property type="entry name" value="CN_HYDROLASE"/>
    <property type="match status" value="1"/>
</dbReference>
<comment type="function">
    <text evidence="9">Catalyzes the phospholipid dependent N-acylation of the N-terminal cysteine of apolipoprotein, the last step in lipoprotein maturation.</text>
</comment>
<reference evidence="11" key="1">
    <citation type="submission" date="2019-02" db="EMBL/GenBank/DDBJ databases">
        <authorList>
            <person name="Gruber-Vodicka R. H."/>
            <person name="Seah K. B. B."/>
        </authorList>
    </citation>
    <scope>NUCLEOTIDE SEQUENCE</scope>
    <source>
        <strain evidence="11">BECK_BZ131</strain>
    </source>
</reference>
<dbReference type="Pfam" id="PF20154">
    <property type="entry name" value="LNT_N"/>
    <property type="match status" value="1"/>
</dbReference>
<dbReference type="GO" id="GO:0005886">
    <property type="term" value="C:plasma membrane"/>
    <property type="evidence" value="ECO:0007669"/>
    <property type="project" value="UniProtKB-SubCell"/>
</dbReference>
<evidence type="ECO:0000256" key="8">
    <source>
        <dbReference type="ARBA" id="ARBA00023315"/>
    </source>
</evidence>
<protein>
    <recommendedName>
        <fullName evidence="9">Apolipoprotein N-acyltransferase</fullName>
        <shortName evidence="9">ALP N-acyltransferase</shortName>
        <ecNumber evidence="9">2.3.1.269</ecNumber>
    </recommendedName>
</protein>
<evidence type="ECO:0000256" key="9">
    <source>
        <dbReference type="HAMAP-Rule" id="MF_01148"/>
    </source>
</evidence>
<dbReference type="PANTHER" id="PTHR38686">
    <property type="entry name" value="APOLIPOPROTEIN N-ACYLTRANSFERASE"/>
    <property type="match status" value="1"/>
</dbReference>
<evidence type="ECO:0000256" key="7">
    <source>
        <dbReference type="ARBA" id="ARBA00023136"/>
    </source>
</evidence>
<proteinExistence type="inferred from homology"/>
<keyword evidence="7 9" id="KW-0472">Membrane</keyword>
<evidence type="ECO:0000256" key="1">
    <source>
        <dbReference type="ARBA" id="ARBA00004651"/>
    </source>
</evidence>
<dbReference type="InterPro" id="IPR036526">
    <property type="entry name" value="C-N_Hydrolase_sf"/>
</dbReference>
<keyword evidence="8 9" id="KW-0012">Acyltransferase</keyword>
<dbReference type="AlphaFoldDB" id="A0A450U2H3"/>
<dbReference type="EMBL" id="CAADFE010000118">
    <property type="protein sequence ID" value="VFJ77229.1"/>
    <property type="molecule type" value="Genomic_DNA"/>
</dbReference>
<organism evidence="11">
    <name type="scientific">Candidatus Kentrum sp. FW</name>
    <dbReference type="NCBI Taxonomy" id="2126338"/>
    <lineage>
        <taxon>Bacteria</taxon>
        <taxon>Pseudomonadati</taxon>
        <taxon>Pseudomonadota</taxon>
        <taxon>Gammaproteobacteria</taxon>
        <taxon>Candidatus Kentrum</taxon>
    </lineage>
</organism>
<dbReference type="GO" id="GO:0042158">
    <property type="term" value="P:lipoprotein biosynthetic process"/>
    <property type="evidence" value="ECO:0007669"/>
    <property type="project" value="UniProtKB-UniRule"/>
</dbReference>
<comment type="similarity">
    <text evidence="2 9">Belongs to the CN hydrolase family. Apolipoprotein N-acyltransferase subfamily.</text>
</comment>